<dbReference type="PANTHER" id="PTHR12110:SF52">
    <property type="entry name" value="XYLOSE ISOMERASE"/>
    <property type="match status" value="1"/>
</dbReference>
<dbReference type="AlphaFoldDB" id="A0AAP2CS92"/>
<dbReference type="Pfam" id="PF01261">
    <property type="entry name" value="AP_endonuc_2"/>
    <property type="match status" value="1"/>
</dbReference>
<dbReference type="InterPro" id="IPR036237">
    <property type="entry name" value="Xyl_isomerase-like_sf"/>
</dbReference>
<keyword evidence="3" id="KW-1185">Reference proteome</keyword>
<evidence type="ECO:0000313" key="3">
    <source>
        <dbReference type="Proteomes" id="UP001315686"/>
    </source>
</evidence>
<dbReference type="PANTHER" id="PTHR12110">
    <property type="entry name" value="HYDROXYPYRUVATE ISOMERASE"/>
    <property type="match status" value="1"/>
</dbReference>
<name>A0AAP2CS92_9RHOB</name>
<keyword evidence="2" id="KW-0413">Isomerase</keyword>
<comment type="caution">
    <text evidence="2">The sequence shown here is derived from an EMBL/GenBank/DDBJ whole genome shotgun (WGS) entry which is preliminary data.</text>
</comment>
<feature type="domain" description="Xylose isomerase-like TIM barrel" evidence="1">
    <location>
        <begin position="29"/>
        <end position="262"/>
    </location>
</feature>
<dbReference type="EMBL" id="JADQAZ010000003">
    <property type="protein sequence ID" value="MBT0959153.1"/>
    <property type="molecule type" value="Genomic_DNA"/>
</dbReference>
<proteinExistence type="predicted"/>
<dbReference type="SUPFAM" id="SSF51658">
    <property type="entry name" value="Xylose isomerase-like"/>
    <property type="match status" value="1"/>
</dbReference>
<dbReference type="GO" id="GO:0016853">
    <property type="term" value="F:isomerase activity"/>
    <property type="evidence" value="ECO:0007669"/>
    <property type="project" value="UniProtKB-KW"/>
</dbReference>
<dbReference type="Proteomes" id="UP001315686">
    <property type="component" value="Unassembled WGS sequence"/>
</dbReference>
<dbReference type="Gene3D" id="3.20.20.150">
    <property type="entry name" value="Divalent-metal-dependent TIM barrel enzymes"/>
    <property type="match status" value="1"/>
</dbReference>
<organism evidence="2 3">
    <name type="scientific">Harenicola maris</name>
    <dbReference type="NCBI Taxonomy" id="2841044"/>
    <lineage>
        <taxon>Bacteria</taxon>
        <taxon>Pseudomonadati</taxon>
        <taxon>Pseudomonadota</taxon>
        <taxon>Alphaproteobacteria</taxon>
        <taxon>Rhodobacterales</taxon>
        <taxon>Paracoccaceae</taxon>
        <taxon>Harenicola</taxon>
    </lineage>
</organism>
<gene>
    <name evidence="2" type="ORF">IV417_17330</name>
</gene>
<dbReference type="RefSeq" id="WP_327795357.1">
    <property type="nucleotide sequence ID" value="NZ_JADQAZ010000003.1"/>
</dbReference>
<dbReference type="InterPro" id="IPR013022">
    <property type="entry name" value="Xyl_isomerase-like_TIM-brl"/>
</dbReference>
<evidence type="ECO:0000313" key="2">
    <source>
        <dbReference type="EMBL" id="MBT0959153.1"/>
    </source>
</evidence>
<evidence type="ECO:0000259" key="1">
    <source>
        <dbReference type="Pfam" id="PF01261"/>
    </source>
</evidence>
<protein>
    <submittedName>
        <fullName evidence="2">Sugar phosphate isomerase/epimerase</fullName>
    </submittedName>
</protein>
<sequence>MSGVEPHRLSLNTATVREQWNLAQCIEGCARHGFGGIAPWRDKLHEMGVTDAARAIREAGLQVSGLCRGGWFTESGVLDQAVIDDNRRAVDEAAELNAECLVMVVGGLSKNSRDLPAAWSLVEEGLAETLSYARKAGVKIAIEPLHPMYAADRACVNTLGHALDICDRLGDGIGCAVDVYHVWWDPQLEAQLTRAGKDRIMAFHICDWLVPTRDLLTDRGMMGDGVIDIPRLRGLAEANGFDGLNEVEIFSELDWWRKDADVVMETIAARGKSHC</sequence>
<reference evidence="2 3" key="1">
    <citation type="journal article" date="2021" name="Arch. Microbiol.">
        <title>Harenicola maris gen. nov., sp. nov. isolated from the Sea of Japan shallow sediments.</title>
        <authorList>
            <person name="Romanenko L.A."/>
            <person name="Kurilenko V.V."/>
            <person name="Chernysheva N.Y."/>
            <person name="Tekutyeva L.A."/>
            <person name="Velansky P.V."/>
            <person name="Svetashev V.I."/>
            <person name="Isaeva M.P."/>
        </authorList>
    </citation>
    <scope>NUCLEOTIDE SEQUENCE [LARGE SCALE GENOMIC DNA]</scope>
    <source>
        <strain evidence="2 3">KMM 3653</strain>
    </source>
</reference>
<dbReference type="InterPro" id="IPR050312">
    <property type="entry name" value="IolE/XylAMocC-like"/>
</dbReference>
<accession>A0AAP2CS92</accession>